<evidence type="ECO:0000256" key="3">
    <source>
        <dbReference type="ARBA" id="ARBA00012744"/>
    </source>
</evidence>
<keyword evidence="13" id="KW-0614">Plasmid</keyword>
<dbReference type="PROSITE" id="PS00653">
    <property type="entry name" value="GLYCOSYL_HYDROL_F1_2"/>
    <property type="match status" value="1"/>
</dbReference>
<dbReference type="EC" id="3.2.1.21" evidence="3 11"/>
<keyword evidence="4 11" id="KW-0378">Hydrolase</keyword>
<comment type="similarity">
    <text evidence="2 11">Belongs to the glycosyl hydrolase 1 family.</text>
</comment>
<organism evidence="13 14">
    <name type="scientific">Azospirillum thermophilum</name>
    <dbReference type="NCBI Taxonomy" id="2202148"/>
    <lineage>
        <taxon>Bacteria</taxon>
        <taxon>Pseudomonadati</taxon>
        <taxon>Pseudomonadota</taxon>
        <taxon>Alphaproteobacteria</taxon>
        <taxon>Rhodospirillales</taxon>
        <taxon>Azospirillaceae</taxon>
        <taxon>Azospirillum</taxon>
    </lineage>
</organism>
<evidence type="ECO:0000313" key="14">
    <source>
        <dbReference type="Proteomes" id="UP000245629"/>
    </source>
</evidence>
<evidence type="ECO:0000256" key="10">
    <source>
        <dbReference type="PIRSR" id="PIRSR617736-2"/>
    </source>
</evidence>
<keyword evidence="5" id="KW-0136">Cellulose degradation</keyword>
<feature type="binding site" evidence="10">
    <location>
        <begin position="441"/>
        <end position="442"/>
    </location>
    <ligand>
        <name>substrate</name>
    </ligand>
</feature>
<keyword evidence="6" id="KW-0119">Carbohydrate metabolism</keyword>
<protein>
    <recommendedName>
        <fullName evidence="3 11">Beta-glucosidase</fullName>
        <ecNumber evidence="3 11">3.2.1.21</ecNumber>
    </recommendedName>
</protein>
<dbReference type="PROSITE" id="PS51318">
    <property type="entry name" value="TAT"/>
    <property type="match status" value="1"/>
</dbReference>
<feature type="binding site" evidence="10">
    <location>
        <position position="329"/>
    </location>
    <ligand>
        <name>substrate</name>
    </ligand>
</feature>
<dbReference type="InterPro" id="IPR033132">
    <property type="entry name" value="GH_1_N_CS"/>
</dbReference>
<dbReference type="AlphaFoldDB" id="A0A2S2CWS0"/>
<feature type="binding site" evidence="10">
    <location>
        <position position="434"/>
    </location>
    <ligand>
        <name>substrate</name>
    </ligand>
</feature>
<keyword evidence="7 11" id="KW-0326">Glycosidase</keyword>
<dbReference type="InterPro" id="IPR017853">
    <property type="entry name" value="GH"/>
</dbReference>
<keyword evidence="12" id="KW-0732">Signal</keyword>
<evidence type="ECO:0000256" key="11">
    <source>
        <dbReference type="RuleBase" id="RU361175"/>
    </source>
</evidence>
<dbReference type="FunFam" id="3.20.20.80:FF:000004">
    <property type="entry name" value="Beta-glucosidase 6-phospho-beta-glucosidase"/>
    <property type="match status" value="1"/>
</dbReference>
<reference evidence="14" key="1">
    <citation type="submission" date="2018-05" db="EMBL/GenBank/DDBJ databases">
        <title>Azospirillum thermophila sp. nov., a novel isolated from hot spring.</title>
        <authorList>
            <person name="Zhao Z."/>
        </authorList>
    </citation>
    <scope>NUCLEOTIDE SEQUENCE [LARGE SCALE GENOMIC DNA]</scope>
    <source>
        <strain evidence="14">CFH 70021</strain>
        <plasmid evidence="14">unnamed1</plasmid>
    </source>
</reference>
<dbReference type="PANTHER" id="PTHR10353:SF36">
    <property type="entry name" value="LP05116P"/>
    <property type="match status" value="1"/>
</dbReference>
<feature type="active site" description="Nucleophile" evidence="9">
    <location>
        <position position="387"/>
    </location>
</feature>
<dbReference type="GO" id="GO:0008422">
    <property type="term" value="F:beta-glucosidase activity"/>
    <property type="evidence" value="ECO:0007669"/>
    <property type="project" value="UniProtKB-EC"/>
</dbReference>
<dbReference type="PANTHER" id="PTHR10353">
    <property type="entry name" value="GLYCOSYL HYDROLASE"/>
    <property type="match status" value="1"/>
</dbReference>
<keyword evidence="14" id="KW-1185">Reference proteome</keyword>
<dbReference type="EMBL" id="CP029356">
    <property type="protein sequence ID" value="AWK88974.1"/>
    <property type="molecule type" value="Genomic_DNA"/>
</dbReference>
<feature type="active site" description="Proton donor" evidence="9">
    <location>
        <position position="202"/>
    </location>
</feature>
<dbReference type="InterPro" id="IPR017736">
    <property type="entry name" value="Glyco_hydro_1_beta-glucosidase"/>
</dbReference>
<comment type="catalytic activity">
    <reaction evidence="1 11">
        <text>Hydrolysis of terminal, non-reducing beta-D-glucosyl residues with release of beta-D-glucose.</text>
        <dbReference type="EC" id="3.2.1.21"/>
    </reaction>
</comment>
<feature type="chain" id="PRO_5015745141" description="Beta-glucosidase" evidence="12">
    <location>
        <begin position="24"/>
        <end position="483"/>
    </location>
</feature>
<gene>
    <name evidence="13" type="ORF">DEW08_23360</name>
</gene>
<keyword evidence="8" id="KW-0624">Polysaccharide degradation</keyword>
<dbReference type="InterPro" id="IPR006311">
    <property type="entry name" value="TAT_signal"/>
</dbReference>
<dbReference type="PRINTS" id="PR00131">
    <property type="entry name" value="GLHYDRLASE1"/>
</dbReference>
<feature type="signal peptide" evidence="12">
    <location>
        <begin position="1"/>
        <end position="23"/>
    </location>
</feature>
<evidence type="ECO:0000256" key="7">
    <source>
        <dbReference type="ARBA" id="ARBA00023295"/>
    </source>
</evidence>
<evidence type="ECO:0000256" key="2">
    <source>
        <dbReference type="ARBA" id="ARBA00010838"/>
    </source>
</evidence>
<dbReference type="GO" id="GO:0005829">
    <property type="term" value="C:cytosol"/>
    <property type="evidence" value="ECO:0007669"/>
    <property type="project" value="TreeGrafter"/>
</dbReference>
<evidence type="ECO:0000256" key="4">
    <source>
        <dbReference type="ARBA" id="ARBA00022801"/>
    </source>
</evidence>
<proteinExistence type="inferred from homology"/>
<feature type="binding site" evidence="10">
    <location>
        <position position="157"/>
    </location>
    <ligand>
        <name>substrate</name>
    </ligand>
</feature>
<dbReference type="RefSeq" id="WP_109331788.1">
    <property type="nucleotide sequence ID" value="NZ_CP029356.1"/>
</dbReference>
<dbReference type="InterPro" id="IPR001360">
    <property type="entry name" value="Glyco_hydro_1"/>
</dbReference>
<dbReference type="OrthoDB" id="9765195at2"/>
<evidence type="ECO:0000256" key="8">
    <source>
        <dbReference type="ARBA" id="ARBA00023326"/>
    </source>
</evidence>
<dbReference type="KEGG" id="azz:DEW08_23360"/>
<sequence>MQRRTFLKAAAAAALAPSLPAIQAGGAARALAADGGAEVPTMPDGFLWGCSTSSYQIEGAVAEDGRAPSIWDSFSHSFGRVVNGDTGDVACDHYHRYGEDVELMARAGMRAYRFSVAWPRVLPEGVGAVNAKGLDFYDRLTDALLARNIQPWPCLYHWDLPQALQDKGGWTNRDIAKWFTDYALIVAGRIGDRAKHWSMLNEPSVHAIFGHGYGTHAPGLTGQANYYKAIHHQNLAQGMAIKALRKAGGAGGWQLGTVLSLQPVWPVGGLESNYPASLKWDALWNRACLDPLLKGSYPELLAAEFAPLVKDGDLKLIRQPIDFLGVNYYSRMHQQPDPQGLFGTGYGMAPEGTRRTGMEWPIEPDGLAEILVELKESYGNPPVYVTENGAHFEDRPGPDGRIDDGDRIRFIRDHLMAARQAIDEGVNLKGWMVWTLLDNFEWAEGYRRRFGLVQVDRKTMKRTPKASYDWYARAIRANGLPPV</sequence>
<dbReference type="NCBIfam" id="TIGR03356">
    <property type="entry name" value="BGL"/>
    <property type="match status" value="1"/>
</dbReference>
<evidence type="ECO:0000256" key="9">
    <source>
        <dbReference type="PIRSR" id="PIRSR617736-1"/>
    </source>
</evidence>
<evidence type="ECO:0000256" key="1">
    <source>
        <dbReference type="ARBA" id="ARBA00000448"/>
    </source>
</evidence>
<accession>A0A2S2CWS0</accession>
<name>A0A2S2CWS0_9PROT</name>
<dbReference type="Proteomes" id="UP000245629">
    <property type="component" value="Plasmid unnamed1"/>
</dbReference>
<evidence type="ECO:0000313" key="13">
    <source>
        <dbReference type="EMBL" id="AWK88974.1"/>
    </source>
</evidence>
<feature type="binding site" evidence="10">
    <location>
        <position position="56"/>
    </location>
    <ligand>
        <name>substrate</name>
    </ligand>
</feature>
<dbReference type="Gene3D" id="3.20.20.80">
    <property type="entry name" value="Glycosidases"/>
    <property type="match status" value="1"/>
</dbReference>
<evidence type="ECO:0000256" key="6">
    <source>
        <dbReference type="ARBA" id="ARBA00023277"/>
    </source>
</evidence>
<feature type="binding site" evidence="10">
    <location>
        <position position="201"/>
    </location>
    <ligand>
        <name>substrate</name>
    </ligand>
</feature>
<dbReference type="SUPFAM" id="SSF51445">
    <property type="entry name" value="(Trans)glycosidases"/>
    <property type="match status" value="1"/>
</dbReference>
<geneLocation type="plasmid" evidence="13 14">
    <name>unnamed1</name>
</geneLocation>
<dbReference type="GO" id="GO:0030245">
    <property type="term" value="P:cellulose catabolic process"/>
    <property type="evidence" value="ECO:0007669"/>
    <property type="project" value="UniProtKB-KW"/>
</dbReference>
<evidence type="ECO:0000256" key="5">
    <source>
        <dbReference type="ARBA" id="ARBA00023001"/>
    </source>
</evidence>
<evidence type="ECO:0000256" key="12">
    <source>
        <dbReference type="SAM" id="SignalP"/>
    </source>
</evidence>
<dbReference type="Pfam" id="PF00232">
    <property type="entry name" value="Glyco_hydro_1"/>
    <property type="match status" value="1"/>
</dbReference>